<organism evidence="3 4">
    <name type="scientific">Pseudoprevotella muciniphila</name>
    <dbReference type="NCBI Taxonomy" id="2133944"/>
    <lineage>
        <taxon>Bacteria</taxon>
        <taxon>Pseudomonadati</taxon>
        <taxon>Bacteroidota</taxon>
        <taxon>Bacteroidia</taxon>
        <taxon>Bacteroidales</taxon>
        <taxon>Prevotellaceae</taxon>
        <taxon>Pseudoprevotella</taxon>
    </lineage>
</organism>
<evidence type="ECO:0000313" key="3">
    <source>
        <dbReference type="EMBL" id="QFQ13395.1"/>
    </source>
</evidence>
<protein>
    <recommendedName>
        <fullName evidence="2">NigD-like C-terminal domain-containing protein</fullName>
    </recommendedName>
</protein>
<feature type="domain" description="NigD-like C-terminal" evidence="2">
    <location>
        <begin position="112"/>
        <end position="218"/>
    </location>
</feature>
<proteinExistence type="predicted"/>
<dbReference type="Gene3D" id="2.40.50.500">
    <property type="entry name" value="NigD-like N-terminal OB domain"/>
    <property type="match status" value="1"/>
</dbReference>
<evidence type="ECO:0000256" key="1">
    <source>
        <dbReference type="SAM" id="SignalP"/>
    </source>
</evidence>
<evidence type="ECO:0000259" key="2">
    <source>
        <dbReference type="Pfam" id="PF17415"/>
    </source>
</evidence>
<dbReference type="InterPro" id="IPR038179">
    <property type="entry name" value="NigD-like_N_sf"/>
</dbReference>
<dbReference type="InterPro" id="IPR035376">
    <property type="entry name" value="NigD_C"/>
</dbReference>
<feature type="chain" id="PRO_5024365703" description="NigD-like C-terminal domain-containing protein" evidence="1">
    <location>
        <begin position="32"/>
        <end position="223"/>
    </location>
</feature>
<dbReference type="AlphaFoldDB" id="A0A5P8E8P5"/>
<dbReference type="RefSeq" id="WP_111897625.1">
    <property type="nucleotide sequence ID" value="NZ_CP033459.1"/>
</dbReference>
<sequence length="223" mass="25229">MTRYTPLRSHCHSFIFFVVSLVAMLCLTSCGNDDDGFLDAYTNALGEFRTNHNGKVQTFRLDDGTGYSLTNDVSGLTADSVYRVQALYIAGEDRVTITQYVEVLAPMPRQIEEGKQKTDPVNVSAFWNGGRYVNLRLALLTQGNTHYFTFIDQGTDTHEDGTRVKRIMLYHDQNGNGTYYTRELFMSCPVYQYAGDLQSGKDSLALTIHTYEGEKTYKTRLAF</sequence>
<dbReference type="EMBL" id="CP033459">
    <property type="protein sequence ID" value="QFQ13395.1"/>
    <property type="molecule type" value="Genomic_DNA"/>
</dbReference>
<dbReference type="KEGG" id="alq:C7Y71_010440"/>
<feature type="signal peptide" evidence="1">
    <location>
        <begin position="1"/>
        <end position="31"/>
    </location>
</feature>
<keyword evidence="4" id="KW-1185">Reference proteome</keyword>
<accession>A0A5P8E8P5</accession>
<dbReference type="InterPro" id="IPR038143">
    <property type="entry name" value="NigD-like_C_dom_sf"/>
</dbReference>
<name>A0A5P8E8P5_9BACT</name>
<dbReference type="Proteomes" id="UP000249375">
    <property type="component" value="Chromosome"/>
</dbReference>
<gene>
    <name evidence="3" type="ORF">C7Y71_010440</name>
</gene>
<evidence type="ECO:0000313" key="4">
    <source>
        <dbReference type="Proteomes" id="UP000249375"/>
    </source>
</evidence>
<dbReference type="Pfam" id="PF17415">
    <property type="entry name" value="NigD_C"/>
    <property type="match status" value="1"/>
</dbReference>
<reference evidence="3 4" key="1">
    <citation type="submission" date="2018-11" db="EMBL/GenBank/DDBJ databases">
        <authorList>
            <person name="Na S.W."/>
            <person name="Baik M."/>
        </authorList>
    </citation>
    <scope>NUCLEOTIDE SEQUENCE [LARGE SCALE GENOMIC DNA]</scope>
    <source>
        <strain evidence="3 4">E39</strain>
    </source>
</reference>
<dbReference type="Gene3D" id="2.60.40.2370">
    <property type="entry name" value="NigD-like, C-terminal beta sandwich domain"/>
    <property type="match status" value="1"/>
</dbReference>
<keyword evidence="1" id="KW-0732">Signal</keyword>
<dbReference type="OrthoDB" id="1068111at2"/>